<dbReference type="InterPro" id="IPR003698">
    <property type="entry name" value="Lipoyl_synth"/>
</dbReference>
<feature type="domain" description="Radical SAM core" evidence="9">
    <location>
        <begin position="55"/>
        <end position="275"/>
    </location>
</feature>
<comment type="function">
    <text evidence="8">Catalyzes the radical-mediated insertion of two sulfur atoms into the C-6 and C-8 positions of the octanoyl moiety bound to the lipoyl domains of lipoate-dependent enzymes, thereby converting the octanoylated domains into lipoylated derivatives.</text>
</comment>
<dbReference type="SUPFAM" id="SSF102114">
    <property type="entry name" value="Radical SAM enzymes"/>
    <property type="match status" value="1"/>
</dbReference>
<evidence type="ECO:0000313" key="11">
    <source>
        <dbReference type="Proteomes" id="UP001180616"/>
    </source>
</evidence>
<dbReference type="SFLD" id="SFLDG01058">
    <property type="entry name" value="lipoyl_synthase_like"/>
    <property type="match status" value="1"/>
</dbReference>
<organism evidence="10 11">
    <name type="scientific">Nitratidesulfovibrio liaohensis</name>
    <dbReference type="NCBI Taxonomy" id="2604158"/>
    <lineage>
        <taxon>Bacteria</taxon>
        <taxon>Pseudomonadati</taxon>
        <taxon>Thermodesulfobacteriota</taxon>
        <taxon>Desulfovibrionia</taxon>
        <taxon>Desulfovibrionales</taxon>
        <taxon>Desulfovibrionaceae</taxon>
        <taxon>Nitratidesulfovibrio</taxon>
    </lineage>
</organism>
<sequence>MSVPCNSAPSLRIPPWLRVKLPCSHTYGDTRSLVDDLRLNTVCQSAKCPNMFECFSSGTATFLILGNVCTRNCAFCNITPGQAAPPDPDEPRRVAEGAARLGLSHVVVTSVTRDDLPDGGSAHFAATVRALRSALPAAANGQPATIEVLIPDFRGSRAALDTVLDAAPDIINHNVETPPAHYPRIRPQADYAQSLELLARVRAAGAIAKSGLMVGLGETDDEVRATLADLAATGCHIATIGQYMRPSRNHPPVERYVHPDVFESYAAHGHALGIPHVFSAPLVRSSYNARAAYDALQQLRGQ</sequence>
<dbReference type="PIRSF" id="PIRSF005963">
    <property type="entry name" value="Lipoyl_synth"/>
    <property type="match status" value="1"/>
</dbReference>
<dbReference type="Proteomes" id="UP001180616">
    <property type="component" value="Chromosome"/>
</dbReference>
<dbReference type="InterPro" id="IPR007197">
    <property type="entry name" value="rSAM"/>
</dbReference>
<dbReference type="SMART" id="SM00729">
    <property type="entry name" value="Elp3"/>
    <property type="match status" value="1"/>
</dbReference>
<comment type="cofactor">
    <cofactor evidence="8">
        <name>[4Fe-4S] cluster</name>
        <dbReference type="ChEBI" id="CHEBI:49883"/>
    </cofactor>
    <text evidence="8">Binds 2 [4Fe-4S] clusters per subunit. One cluster is coordinated with 3 cysteines and an exchangeable S-adenosyl-L-methionine.</text>
</comment>
<dbReference type="NCBIfam" id="TIGR00510">
    <property type="entry name" value="lipA"/>
    <property type="match status" value="1"/>
</dbReference>
<feature type="binding site" evidence="8">
    <location>
        <position position="54"/>
    </location>
    <ligand>
        <name>[4Fe-4S] cluster</name>
        <dbReference type="ChEBI" id="CHEBI:49883"/>
        <label>1</label>
    </ligand>
</feature>
<dbReference type="NCBIfam" id="NF004019">
    <property type="entry name" value="PRK05481.1"/>
    <property type="match status" value="1"/>
</dbReference>
<evidence type="ECO:0000259" key="9">
    <source>
        <dbReference type="PROSITE" id="PS51918"/>
    </source>
</evidence>
<feature type="binding site" evidence="8">
    <location>
        <position position="48"/>
    </location>
    <ligand>
        <name>[4Fe-4S] cluster</name>
        <dbReference type="ChEBI" id="CHEBI:49883"/>
        <label>1</label>
    </ligand>
</feature>
<evidence type="ECO:0000256" key="8">
    <source>
        <dbReference type="HAMAP-Rule" id="MF_00206"/>
    </source>
</evidence>
<proteinExistence type="inferred from homology"/>
<dbReference type="RefSeq" id="WP_309542873.1">
    <property type="nucleotide sequence ID" value="NZ_CP133659.1"/>
</dbReference>
<evidence type="ECO:0000256" key="6">
    <source>
        <dbReference type="ARBA" id="ARBA00023014"/>
    </source>
</evidence>
<evidence type="ECO:0000256" key="3">
    <source>
        <dbReference type="ARBA" id="ARBA00022691"/>
    </source>
</evidence>
<dbReference type="CDD" id="cd01335">
    <property type="entry name" value="Radical_SAM"/>
    <property type="match status" value="1"/>
</dbReference>
<keyword evidence="6 8" id="KW-0411">Iron-sulfur</keyword>
<dbReference type="EMBL" id="CP133659">
    <property type="protein sequence ID" value="WMW67039.1"/>
    <property type="molecule type" value="Genomic_DNA"/>
</dbReference>
<keyword evidence="2 8" id="KW-0808">Transferase</keyword>
<comment type="pathway">
    <text evidence="8">Protein modification; protein lipoylation via endogenous pathway; protein N(6)-(lipoyl)lysine from octanoyl-[acyl-carrier-protein]: step 2/2.</text>
</comment>
<dbReference type="InterPro" id="IPR013785">
    <property type="entry name" value="Aldolase_TIM"/>
</dbReference>
<evidence type="ECO:0000256" key="5">
    <source>
        <dbReference type="ARBA" id="ARBA00023004"/>
    </source>
</evidence>
<feature type="binding site" evidence="8">
    <location>
        <position position="286"/>
    </location>
    <ligand>
        <name>[4Fe-4S] cluster</name>
        <dbReference type="ChEBI" id="CHEBI:49883"/>
        <label>1</label>
    </ligand>
</feature>
<accession>A0ABY9R6I5</accession>
<dbReference type="SFLD" id="SFLDS00029">
    <property type="entry name" value="Radical_SAM"/>
    <property type="match status" value="1"/>
</dbReference>
<evidence type="ECO:0000256" key="1">
    <source>
        <dbReference type="ARBA" id="ARBA00022485"/>
    </source>
</evidence>
<dbReference type="InterPro" id="IPR006638">
    <property type="entry name" value="Elp3/MiaA/NifB-like_rSAM"/>
</dbReference>
<keyword evidence="4 8" id="KW-0479">Metal-binding</keyword>
<keyword evidence="11" id="KW-1185">Reference proteome</keyword>
<comment type="catalytic activity">
    <reaction evidence="7 8">
        <text>[[Fe-S] cluster scaffold protein carrying a second [4Fe-4S](2+) cluster] + N(6)-octanoyl-L-lysyl-[protein] + 2 oxidized [2Fe-2S]-[ferredoxin] + 2 S-adenosyl-L-methionine + 4 H(+) = [[Fe-S] cluster scaffold protein] + N(6)-[(R)-dihydrolipoyl]-L-lysyl-[protein] + 4 Fe(3+) + 2 hydrogen sulfide + 2 5'-deoxyadenosine + 2 L-methionine + 2 reduced [2Fe-2S]-[ferredoxin]</text>
        <dbReference type="Rhea" id="RHEA:16585"/>
        <dbReference type="Rhea" id="RHEA-COMP:9928"/>
        <dbReference type="Rhea" id="RHEA-COMP:10000"/>
        <dbReference type="Rhea" id="RHEA-COMP:10001"/>
        <dbReference type="Rhea" id="RHEA-COMP:10475"/>
        <dbReference type="Rhea" id="RHEA-COMP:14568"/>
        <dbReference type="Rhea" id="RHEA-COMP:14569"/>
        <dbReference type="ChEBI" id="CHEBI:15378"/>
        <dbReference type="ChEBI" id="CHEBI:17319"/>
        <dbReference type="ChEBI" id="CHEBI:29034"/>
        <dbReference type="ChEBI" id="CHEBI:29919"/>
        <dbReference type="ChEBI" id="CHEBI:33722"/>
        <dbReference type="ChEBI" id="CHEBI:33737"/>
        <dbReference type="ChEBI" id="CHEBI:33738"/>
        <dbReference type="ChEBI" id="CHEBI:57844"/>
        <dbReference type="ChEBI" id="CHEBI:59789"/>
        <dbReference type="ChEBI" id="CHEBI:78809"/>
        <dbReference type="ChEBI" id="CHEBI:83100"/>
        <dbReference type="EC" id="2.8.1.8"/>
    </reaction>
</comment>
<keyword evidence="5 8" id="KW-0408">Iron</keyword>
<comment type="subcellular location">
    <subcellularLocation>
        <location evidence="8">Cytoplasm</location>
    </subcellularLocation>
</comment>
<evidence type="ECO:0000313" key="10">
    <source>
        <dbReference type="EMBL" id="WMW67039.1"/>
    </source>
</evidence>
<gene>
    <name evidence="8 10" type="primary">lipA</name>
    <name evidence="10" type="ORF">KPS_001682</name>
</gene>
<evidence type="ECO:0000256" key="4">
    <source>
        <dbReference type="ARBA" id="ARBA00022723"/>
    </source>
</evidence>
<keyword evidence="8" id="KW-0963">Cytoplasm</keyword>
<protein>
    <recommendedName>
        <fullName evidence="8">Lipoyl synthase</fullName>
        <ecNumber evidence="8">2.8.1.8</ecNumber>
    </recommendedName>
    <alternativeName>
        <fullName evidence="8">Lip-syn</fullName>
        <shortName evidence="8">LS</shortName>
    </alternativeName>
    <alternativeName>
        <fullName evidence="8">Lipoate synthase</fullName>
    </alternativeName>
    <alternativeName>
        <fullName evidence="8">Lipoic acid synthase</fullName>
    </alternativeName>
    <alternativeName>
        <fullName evidence="8">Sulfur insertion protein LipA</fullName>
    </alternativeName>
</protein>
<dbReference type="PANTHER" id="PTHR10949:SF0">
    <property type="entry name" value="LIPOYL SYNTHASE, MITOCHONDRIAL"/>
    <property type="match status" value="1"/>
</dbReference>
<dbReference type="NCBIfam" id="NF009544">
    <property type="entry name" value="PRK12928.1"/>
    <property type="match status" value="1"/>
</dbReference>
<dbReference type="PANTHER" id="PTHR10949">
    <property type="entry name" value="LIPOYL SYNTHASE"/>
    <property type="match status" value="1"/>
</dbReference>
<evidence type="ECO:0000256" key="2">
    <source>
        <dbReference type="ARBA" id="ARBA00022679"/>
    </source>
</evidence>
<dbReference type="InterPro" id="IPR058240">
    <property type="entry name" value="rSAM_sf"/>
</dbReference>
<reference evidence="10" key="1">
    <citation type="submission" date="2023-09" db="EMBL/GenBank/DDBJ databases">
        <authorList>
            <consortium name="CW5 consortium"/>
            <person name="Lu C.-W."/>
        </authorList>
    </citation>
    <scope>NUCLEOTIDE SEQUENCE</scope>
    <source>
        <strain evidence="10">KPS</strain>
    </source>
</reference>
<dbReference type="GO" id="GO:0016992">
    <property type="term" value="F:lipoate synthase activity"/>
    <property type="evidence" value="ECO:0007669"/>
    <property type="project" value="UniProtKB-EC"/>
</dbReference>
<dbReference type="HAMAP" id="MF_00206">
    <property type="entry name" value="Lipoyl_synth"/>
    <property type="match status" value="1"/>
</dbReference>
<feature type="binding site" evidence="8">
    <location>
        <position position="76"/>
    </location>
    <ligand>
        <name>[4Fe-4S] cluster</name>
        <dbReference type="ChEBI" id="CHEBI:49883"/>
        <label>2</label>
        <note>4Fe-4S-S-AdoMet</note>
    </ligand>
</feature>
<dbReference type="PROSITE" id="PS51918">
    <property type="entry name" value="RADICAL_SAM"/>
    <property type="match status" value="1"/>
</dbReference>
<dbReference type="EC" id="2.8.1.8" evidence="8"/>
<dbReference type="Pfam" id="PF04055">
    <property type="entry name" value="Radical_SAM"/>
    <property type="match status" value="1"/>
</dbReference>
<dbReference type="Gene3D" id="3.20.20.70">
    <property type="entry name" value="Aldolase class I"/>
    <property type="match status" value="1"/>
</dbReference>
<evidence type="ECO:0000256" key="7">
    <source>
        <dbReference type="ARBA" id="ARBA00047326"/>
    </source>
</evidence>
<comment type="similarity">
    <text evidence="8">Belongs to the radical SAM superfamily. Lipoyl synthase family.</text>
</comment>
<keyword evidence="1 8" id="KW-0004">4Fe-4S</keyword>
<name>A0ABY9R6I5_9BACT</name>
<feature type="binding site" evidence="8">
    <location>
        <position position="73"/>
    </location>
    <ligand>
        <name>[4Fe-4S] cluster</name>
        <dbReference type="ChEBI" id="CHEBI:49883"/>
        <label>2</label>
        <note>4Fe-4S-S-AdoMet</note>
    </ligand>
</feature>
<feature type="binding site" evidence="8">
    <location>
        <position position="43"/>
    </location>
    <ligand>
        <name>[4Fe-4S] cluster</name>
        <dbReference type="ChEBI" id="CHEBI:49883"/>
        <label>1</label>
    </ligand>
</feature>
<dbReference type="SFLD" id="SFLDF00271">
    <property type="entry name" value="lipoyl_synthase"/>
    <property type="match status" value="1"/>
</dbReference>
<keyword evidence="3 8" id="KW-0949">S-adenosyl-L-methionine</keyword>
<feature type="binding site" evidence="8">
    <location>
        <position position="69"/>
    </location>
    <ligand>
        <name>[4Fe-4S] cluster</name>
        <dbReference type="ChEBI" id="CHEBI:49883"/>
        <label>2</label>
        <note>4Fe-4S-S-AdoMet</note>
    </ligand>
</feature>